<feature type="compositionally biased region" description="Polar residues" evidence="1">
    <location>
        <begin position="17"/>
        <end position="26"/>
    </location>
</feature>
<feature type="compositionally biased region" description="Low complexity" evidence="1">
    <location>
        <begin position="661"/>
        <end position="679"/>
    </location>
</feature>
<feature type="compositionally biased region" description="Basic and acidic residues" evidence="1">
    <location>
        <begin position="557"/>
        <end position="599"/>
    </location>
</feature>
<sequence length="900" mass="98391">MSPDTKPSTDTTPASPGDSSSTTSWPATEIAQSEAGDSATATPSSPVDSLSRHDRPTAENDDAARSLEGSSEEDAAAPPEADKETPVSPTWSRTKLPVSDDERDAAAAVTPAAIKDAPPEEALSAQVADKPKTPEMDDQGDAPTPTKATPGRPAFVVTRPTTMGENEVVSVTQPSTPSASVHEDEDGPEPAHSAKDSPKPNEVALQPASNDSLKPSIQITTFLPETKAFFASPTSTNLPSAISPRTSAFFSSDFSVSGPRSPPRPGGAFIMELSSDVDVDIEVDIRRATRTTVSTDKAAARVPPTLPPRPSPAASTKHRSRSPSPEPKHREQRDKSSSKSRSRSSRSRQRQRQAVPLHGNHSDTESGSDLDAPRGPFLPGRTVVSSAAPFLNRTESLRQQAHRQARDGPREEGLRSHAEEPRRAAHDDETPSSRPRGDRQHRPRADREERRREDRSAERERVTSRREHVRDDYRRTDDRRLSHDHDSASRRRDHDRGPSRRDEPPARDERKPALARLLDAVQQALEHDPAAYYALKGLLAEHKDRKRRGGGGGARDGAGRRAREEDERHVSSRREEGGGSDGRDERRLYERERREKRIPVDMMQAGRSSESDTEVDAGKVKRGGALKTGHFDVSSTHKLRKPHFSAVDPPRRDSPAPPSYPSHLSPQRPSPSPDVVRPVPLYPRDGPPPSHRVPHPHTLPRPAETLTLAQAAKLASGLGDPRLAAELRASGLSGRDKVSQLGGRGQERAEEAGERRREDGEREGWQRERGGAKGKSSSRRDKVDGALKLERRAEEKVSSASSSKQAAATPSAKDALLRSIFEVRVPVEERTRPETDTHKSHKHKNREDTYSSPLTGSASRSTRGVDRDVARSSKRDDDERRGGGESRRGGALSFDFDDFA</sequence>
<gene>
    <name evidence="2" type="ORF">DMC30DRAFT_419106</name>
</gene>
<feature type="region of interest" description="Disordered" evidence="1">
    <location>
        <begin position="287"/>
        <end position="515"/>
    </location>
</feature>
<feature type="compositionally biased region" description="Basic and acidic residues" evidence="1">
    <location>
        <begin position="50"/>
        <end position="65"/>
    </location>
</feature>
<feature type="region of interest" description="Disordered" evidence="1">
    <location>
        <begin position="728"/>
        <end position="900"/>
    </location>
</feature>
<accession>A0A5C5FNC3</accession>
<dbReference type="EMBL" id="SOZI01000153">
    <property type="protein sequence ID" value="TNY18155.1"/>
    <property type="molecule type" value="Genomic_DNA"/>
</dbReference>
<feature type="compositionally biased region" description="Basic and acidic residues" evidence="1">
    <location>
        <begin position="778"/>
        <end position="797"/>
    </location>
</feature>
<feature type="compositionally biased region" description="Polar residues" evidence="1">
    <location>
        <begin position="159"/>
        <end position="179"/>
    </location>
</feature>
<dbReference type="Proteomes" id="UP000311382">
    <property type="component" value="Unassembled WGS sequence"/>
</dbReference>
<feature type="compositionally biased region" description="Basic and acidic residues" evidence="1">
    <location>
        <begin position="745"/>
        <end position="771"/>
    </location>
</feature>
<protein>
    <recommendedName>
        <fullName evidence="4">Proteophosphoglycan ppg4</fullName>
    </recommendedName>
</protein>
<comment type="caution">
    <text evidence="2">The sequence shown here is derived from an EMBL/GenBank/DDBJ whole genome shotgun (WGS) entry which is preliminary data.</text>
</comment>
<feature type="compositionally biased region" description="Polar residues" evidence="1">
    <location>
        <begin position="39"/>
        <end position="48"/>
    </location>
</feature>
<feature type="compositionally biased region" description="Basic and acidic residues" evidence="1">
    <location>
        <begin position="863"/>
        <end position="888"/>
    </location>
</feature>
<evidence type="ECO:0008006" key="4">
    <source>
        <dbReference type="Google" id="ProtNLM"/>
    </source>
</evidence>
<feature type="region of interest" description="Disordered" evidence="1">
    <location>
        <begin position="539"/>
        <end position="704"/>
    </location>
</feature>
<keyword evidence="3" id="KW-1185">Reference proteome</keyword>
<feature type="compositionally biased region" description="Polar residues" evidence="1">
    <location>
        <begin position="850"/>
        <end position="862"/>
    </location>
</feature>
<feature type="compositionally biased region" description="Low complexity" evidence="1">
    <location>
        <begin position="1"/>
        <end position="16"/>
    </location>
</feature>
<feature type="region of interest" description="Disordered" evidence="1">
    <location>
        <begin position="1"/>
        <end position="215"/>
    </location>
</feature>
<feature type="compositionally biased region" description="Basic and acidic residues" evidence="1">
    <location>
        <begin position="825"/>
        <end position="838"/>
    </location>
</feature>
<dbReference type="OrthoDB" id="2526117at2759"/>
<evidence type="ECO:0000256" key="1">
    <source>
        <dbReference type="SAM" id="MobiDB-lite"/>
    </source>
</evidence>
<organism evidence="2 3">
    <name type="scientific">Rhodotorula diobovata</name>
    <dbReference type="NCBI Taxonomy" id="5288"/>
    <lineage>
        <taxon>Eukaryota</taxon>
        <taxon>Fungi</taxon>
        <taxon>Dikarya</taxon>
        <taxon>Basidiomycota</taxon>
        <taxon>Pucciniomycotina</taxon>
        <taxon>Microbotryomycetes</taxon>
        <taxon>Sporidiobolales</taxon>
        <taxon>Sporidiobolaceae</taxon>
        <taxon>Rhodotorula</taxon>
    </lineage>
</organism>
<reference evidence="2 3" key="1">
    <citation type="submission" date="2019-03" db="EMBL/GenBank/DDBJ databases">
        <title>Rhodosporidium diobovatum UCD-FST 08-225 genome sequencing, assembly, and annotation.</title>
        <authorList>
            <person name="Fakankun I.U."/>
            <person name="Fristensky B."/>
            <person name="Levin D.B."/>
        </authorList>
    </citation>
    <scope>NUCLEOTIDE SEQUENCE [LARGE SCALE GENOMIC DNA]</scope>
    <source>
        <strain evidence="2 3">UCD-FST 08-225</strain>
    </source>
</reference>
<name>A0A5C5FNC3_9BASI</name>
<feature type="compositionally biased region" description="Low complexity" evidence="1">
    <location>
        <begin position="798"/>
        <end position="813"/>
    </location>
</feature>
<feature type="compositionally biased region" description="Basic residues" evidence="1">
    <location>
        <begin position="338"/>
        <end position="351"/>
    </location>
</feature>
<evidence type="ECO:0000313" key="2">
    <source>
        <dbReference type="EMBL" id="TNY18155.1"/>
    </source>
</evidence>
<dbReference type="AlphaFoldDB" id="A0A5C5FNC3"/>
<proteinExistence type="predicted"/>
<feature type="compositionally biased region" description="Basic and acidic residues" evidence="1">
    <location>
        <begin position="326"/>
        <end position="337"/>
    </location>
</feature>
<evidence type="ECO:0000313" key="3">
    <source>
        <dbReference type="Proteomes" id="UP000311382"/>
    </source>
</evidence>
<feature type="compositionally biased region" description="Basic and acidic residues" evidence="1">
    <location>
        <begin position="404"/>
        <end position="512"/>
    </location>
</feature>